<protein>
    <submittedName>
        <fullName evidence="3">PP2C family protein-serine/threonine phosphatase</fullName>
    </submittedName>
</protein>
<evidence type="ECO:0000313" key="4">
    <source>
        <dbReference type="Proteomes" id="UP000676194"/>
    </source>
</evidence>
<dbReference type="RefSeq" id="WP_213498004.1">
    <property type="nucleotide sequence ID" value="NZ_CP074694.1"/>
</dbReference>
<evidence type="ECO:0000256" key="1">
    <source>
        <dbReference type="ARBA" id="ARBA00022801"/>
    </source>
</evidence>
<dbReference type="PANTHER" id="PTHR43156">
    <property type="entry name" value="STAGE II SPORULATION PROTEIN E-RELATED"/>
    <property type="match status" value="1"/>
</dbReference>
<dbReference type="Gene3D" id="3.60.40.10">
    <property type="entry name" value="PPM-type phosphatase domain"/>
    <property type="match status" value="1"/>
</dbReference>
<name>A0A8E6B8B0_9BACT</name>
<dbReference type="AlphaFoldDB" id="A0A8E6B8B0"/>
<dbReference type="GO" id="GO:0016791">
    <property type="term" value="F:phosphatase activity"/>
    <property type="evidence" value="ECO:0007669"/>
    <property type="project" value="TreeGrafter"/>
</dbReference>
<dbReference type="Pfam" id="PF07228">
    <property type="entry name" value="SpoIIE"/>
    <property type="match status" value="1"/>
</dbReference>
<gene>
    <name evidence="3" type="ORF">KIH39_04135</name>
</gene>
<dbReference type="Proteomes" id="UP000676194">
    <property type="component" value="Chromosome"/>
</dbReference>
<dbReference type="EMBL" id="CP074694">
    <property type="protein sequence ID" value="QVL33114.1"/>
    <property type="molecule type" value="Genomic_DNA"/>
</dbReference>
<organism evidence="3 4">
    <name type="scientific">Telmatocola sphagniphila</name>
    <dbReference type="NCBI Taxonomy" id="1123043"/>
    <lineage>
        <taxon>Bacteria</taxon>
        <taxon>Pseudomonadati</taxon>
        <taxon>Planctomycetota</taxon>
        <taxon>Planctomycetia</taxon>
        <taxon>Gemmatales</taxon>
        <taxon>Gemmataceae</taxon>
    </lineage>
</organism>
<keyword evidence="4" id="KW-1185">Reference proteome</keyword>
<dbReference type="InterPro" id="IPR036457">
    <property type="entry name" value="PPM-type-like_dom_sf"/>
</dbReference>
<reference evidence="3" key="1">
    <citation type="submission" date="2021-05" db="EMBL/GenBank/DDBJ databases">
        <title>Complete genome sequence of the cellulolytic planctomycete Telmatocola sphagniphila SP2T and characterization of the first cellulase from planctomycetes.</title>
        <authorList>
            <person name="Rakitin A.L."/>
            <person name="Beletsky A.V."/>
            <person name="Naumoff D.G."/>
            <person name="Kulichevskaya I.S."/>
            <person name="Mardanov A.V."/>
            <person name="Ravin N.V."/>
            <person name="Dedysh S.N."/>
        </authorList>
    </citation>
    <scope>NUCLEOTIDE SEQUENCE</scope>
    <source>
        <strain evidence="3">SP2T</strain>
    </source>
</reference>
<dbReference type="SMART" id="SM00331">
    <property type="entry name" value="PP2C_SIG"/>
    <property type="match status" value="1"/>
</dbReference>
<keyword evidence="1" id="KW-0378">Hydrolase</keyword>
<dbReference type="SUPFAM" id="SSF81606">
    <property type="entry name" value="PP2C-like"/>
    <property type="match status" value="1"/>
</dbReference>
<proteinExistence type="predicted"/>
<dbReference type="PANTHER" id="PTHR43156:SF2">
    <property type="entry name" value="STAGE II SPORULATION PROTEIN E"/>
    <property type="match status" value="1"/>
</dbReference>
<accession>A0A8E6B8B0</accession>
<dbReference type="InterPro" id="IPR001932">
    <property type="entry name" value="PPM-type_phosphatase-like_dom"/>
</dbReference>
<evidence type="ECO:0000313" key="3">
    <source>
        <dbReference type="EMBL" id="QVL33114.1"/>
    </source>
</evidence>
<dbReference type="KEGG" id="tsph:KIH39_04135"/>
<evidence type="ECO:0000259" key="2">
    <source>
        <dbReference type="SMART" id="SM00331"/>
    </source>
</evidence>
<dbReference type="InterPro" id="IPR052016">
    <property type="entry name" value="Bact_Sigma-Reg"/>
</dbReference>
<sequence length="388" mass="43538">MNAIPRILLVGDPIPPEILKLFQSQNFPVIAQPLSGSNISNVTQSQIIVLFPSEGNSPQALALCRRWRLELGDQYVPIIWLQESSQLNSLALESGADICLSRNVPIDFLLAQVKALLRAQHIHDRLLFRANESNQINLRLQQAYQQIDNDLELTRRIHRGFLPKTLPEVDGTRFAVCYRPRSRIGGDFYDVLRLDENHIGFYVADAMGRGLPASSLLSIFVKRALYLKEIGKEGYRLVPPAEVLNRLNHDLVALAMPEPPFVTMIYGILDTKNGTLRFSRAAHPHPLLVPAEGEVEYWYSAGSLLGIFESDYPEHEKTLKPGDKLVITTDGINPPNAGGSGSSNDRLLESTRKHRALPLQQFVDQVARDLLEVSRHPDDFTILALEYN</sequence>
<feature type="domain" description="PPM-type phosphatase" evidence="2">
    <location>
        <begin position="169"/>
        <end position="387"/>
    </location>
</feature>